<dbReference type="InterPro" id="IPR013653">
    <property type="entry name" value="GCN5-like_dom"/>
</dbReference>
<dbReference type="Proteomes" id="UP000287166">
    <property type="component" value="Unassembled WGS sequence"/>
</dbReference>
<dbReference type="GO" id="GO:0016747">
    <property type="term" value="F:acyltransferase activity, transferring groups other than amino-acyl groups"/>
    <property type="evidence" value="ECO:0007669"/>
    <property type="project" value="InterPro"/>
</dbReference>
<name>A0A401G6J1_9APHY</name>
<dbReference type="Pfam" id="PF08445">
    <property type="entry name" value="FR47"/>
    <property type="match status" value="1"/>
</dbReference>
<reference evidence="2 3" key="1">
    <citation type="journal article" date="2018" name="Sci. Rep.">
        <title>Genome sequence of the cauliflower mushroom Sparassis crispa (Hanabiratake) and its association with beneficial usage.</title>
        <authorList>
            <person name="Kiyama R."/>
            <person name="Furutani Y."/>
            <person name="Kawaguchi K."/>
            <person name="Nakanishi T."/>
        </authorList>
    </citation>
    <scope>NUCLEOTIDE SEQUENCE [LARGE SCALE GENOMIC DNA]</scope>
</reference>
<organism evidence="2 3">
    <name type="scientific">Sparassis crispa</name>
    <dbReference type="NCBI Taxonomy" id="139825"/>
    <lineage>
        <taxon>Eukaryota</taxon>
        <taxon>Fungi</taxon>
        <taxon>Dikarya</taxon>
        <taxon>Basidiomycota</taxon>
        <taxon>Agaricomycotina</taxon>
        <taxon>Agaricomycetes</taxon>
        <taxon>Polyporales</taxon>
        <taxon>Sparassidaceae</taxon>
        <taxon>Sparassis</taxon>
    </lineage>
</organism>
<comment type="caution">
    <text evidence="2">The sequence shown here is derived from an EMBL/GenBank/DDBJ whole genome shotgun (WGS) entry which is preliminary data.</text>
</comment>
<dbReference type="Gene3D" id="3.40.630.30">
    <property type="match status" value="1"/>
</dbReference>
<dbReference type="InterPro" id="IPR016181">
    <property type="entry name" value="Acyl_CoA_acyltransferase"/>
</dbReference>
<dbReference type="RefSeq" id="XP_027608699.1">
    <property type="nucleotide sequence ID" value="XM_027752898.1"/>
</dbReference>
<dbReference type="AlphaFoldDB" id="A0A401G6J1"/>
<sequence length="345" mass="38742">MPARTLPYIVQTFHSARDLPVEVWDCFSKNPRPSNIMFPHAEKSRDKDRGGDSNVANDVYIVCMTQRPGEALLCMDLVLSCAQGPLGAYPVFIFTPIPYRQIQKDYIMPRLLGMISALQESVPPERVFSVFAPEYIAESFASIWTQRTGIRLDVDCEYYAAKFTFCTRKSFRPRRATLLPNLSYQLRPAIEADIPNVVPLCYGFAVASEPFVLNLEGAEREAALLVRNGQLWVHEICAPGQPAEIASIVAVTRTSDTVAAITKVYTNPRWRQRGCAERLTRRVCEHFLKTKDSVVLYVAHNNPAAAKVYHRVGFVGLGPESEPAEGADSWLELGFDRNMVTLGHW</sequence>
<keyword evidence="3" id="KW-1185">Reference proteome</keyword>
<dbReference type="PROSITE" id="PS51186">
    <property type="entry name" value="GNAT"/>
    <property type="match status" value="1"/>
</dbReference>
<evidence type="ECO:0000259" key="1">
    <source>
        <dbReference type="PROSITE" id="PS51186"/>
    </source>
</evidence>
<evidence type="ECO:0000313" key="2">
    <source>
        <dbReference type="EMBL" id="GBE77786.1"/>
    </source>
</evidence>
<dbReference type="InParanoid" id="A0A401G6J1"/>
<dbReference type="EMBL" id="BFAD01000001">
    <property type="protein sequence ID" value="GBE77786.1"/>
    <property type="molecule type" value="Genomic_DNA"/>
</dbReference>
<dbReference type="OrthoDB" id="5372118at2759"/>
<dbReference type="SUPFAM" id="SSF55729">
    <property type="entry name" value="Acyl-CoA N-acyltransferases (Nat)"/>
    <property type="match status" value="1"/>
</dbReference>
<evidence type="ECO:0000313" key="3">
    <source>
        <dbReference type="Proteomes" id="UP000287166"/>
    </source>
</evidence>
<proteinExistence type="predicted"/>
<dbReference type="GeneID" id="38774703"/>
<dbReference type="InterPro" id="IPR000182">
    <property type="entry name" value="GNAT_dom"/>
</dbReference>
<feature type="domain" description="N-acetyltransferase" evidence="1">
    <location>
        <begin position="184"/>
        <end position="336"/>
    </location>
</feature>
<protein>
    <recommendedName>
        <fullName evidence="1">N-acetyltransferase domain-containing protein</fullName>
    </recommendedName>
</protein>
<gene>
    <name evidence="2" type="ORF">SCP_0106680</name>
</gene>
<accession>A0A401G6J1</accession>